<dbReference type="Pfam" id="PF13923">
    <property type="entry name" value="zf-C3HC4_2"/>
    <property type="match status" value="1"/>
</dbReference>
<evidence type="ECO:0000256" key="2">
    <source>
        <dbReference type="SAM" id="MobiDB-lite"/>
    </source>
</evidence>
<dbReference type="SUPFAM" id="SSF57850">
    <property type="entry name" value="RING/U-box"/>
    <property type="match status" value="1"/>
</dbReference>
<organism evidence="4 5">
    <name type="scientific">Mycena alexandri</name>
    <dbReference type="NCBI Taxonomy" id="1745969"/>
    <lineage>
        <taxon>Eukaryota</taxon>
        <taxon>Fungi</taxon>
        <taxon>Dikarya</taxon>
        <taxon>Basidiomycota</taxon>
        <taxon>Agaricomycotina</taxon>
        <taxon>Agaricomycetes</taxon>
        <taxon>Agaricomycetidae</taxon>
        <taxon>Agaricales</taxon>
        <taxon>Marasmiineae</taxon>
        <taxon>Mycenaceae</taxon>
        <taxon>Mycena</taxon>
    </lineage>
</organism>
<evidence type="ECO:0000259" key="3">
    <source>
        <dbReference type="PROSITE" id="PS50089"/>
    </source>
</evidence>
<dbReference type="InterPro" id="IPR013083">
    <property type="entry name" value="Znf_RING/FYVE/PHD"/>
</dbReference>
<dbReference type="Proteomes" id="UP001218188">
    <property type="component" value="Unassembled WGS sequence"/>
</dbReference>
<dbReference type="AlphaFoldDB" id="A0AAD6WX42"/>
<name>A0AAD6WX42_9AGAR</name>
<comment type="caution">
    <text evidence="4">The sequence shown here is derived from an EMBL/GenBank/DDBJ whole genome shotgun (WGS) entry which is preliminary data.</text>
</comment>
<dbReference type="GO" id="GO:0008270">
    <property type="term" value="F:zinc ion binding"/>
    <property type="evidence" value="ECO:0007669"/>
    <property type="project" value="UniProtKB-KW"/>
</dbReference>
<keyword evidence="5" id="KW-1185">Reference proteome</keyword>
<protein>
    <recommendedName>
        <fullName evidence="3">RING-type domain-containing protein</fullName>
    </recommendedName>
</protein>
<evidence type="ECO:0000313" key="5">
    <source>
        <dbReference type="Proteomes" id="UP001218188"/>
    </source>
</evidence>
<dbReference type="EMBL" id="JARJCM010000088">
    <property type="protein sequence ID" value="KAJ7030683.1"/>
    <property type="molecule type" value="Genomic_DNA"/>
</dbReference>
<accession>A0AAD6WX42</accession>
<keyword evidence="1" id="KW-0863">Zinc-finger</keyword>
<keyword evidence="1" id="KW-0479">Metal-binding</keyword>
<evidence type="ECO:0000313" key="4">
    <source>
        <dbReference type="EMBL" id="KAJ7030683.1"/>
    </source>
</evidence>
<reference evidence="4" key="1">
    <citation type="submission" date="2023-03" db="EMBL/GenBank/DDBJ databases">
        <title>Massive genome expansion in bonnet fungi (Mycena s.s.) driven by repeated elements and novel gene families across ecological guilds.</title>
        <authorList>
            <consortium name="Lawrence Berkeley National Laboratory"/>
            <person name="Harder C.B."/>
            <person name="Miyauchi S."/>
            <person name="Viragh M."/>
            <person name="Kuo A."/>
            <person name="Thoen E."/>
            <person name="Andreopoulos B."/>
            <person name="Lu D."/>
            <person name="Skrede I."/>
            <person name="Drula E."/>
            <person name="Henrissat B."/>
            <person name="Morin E."/>
            <person name="Kohler A."/>
            <person name="Barry K."/>
            <person name="LaButti K."/>
            <person name="Morin E."/>
            <person name="Salamov A."/>
            <person name="Lipzen A."/>
            <person name="Mereny Z."/>
            <person name="Hegedus B."/>
            <person name="Baldrian P."/>
            <person name="Stursova M."/>
            <person name="Weitz H."/>
            <person name="Taylor A."/>
            <person name="Grigoriev I.V."/>
            <person name="Nagy L.G."/>
            <person name="Martin F."/>
            <person name="Kauserud H."/>
        </authorList>
    </citation>
    <scope>NUCLEOTIDE SEQUENCE</scope>
    <source>
        <strain evidence="4">CBHHK200</strain>
    </source>
</reference>
<evidence type="ECO:0000256" key="1">
    <source>
        <dbReference type="PROSITE-ProRule" id="PRU00175"/>
    </source>
</evidence>
<keyword evidence="1" id="KW-0862">Zinc</keyword>
<feature type="compositionally biased region" description="Low complexity" evidence="2">
    <location>
        <begin position="1"/>
        <end position="13"/>
    </location>
</feature>
<feature type="domain" description="RING-type" evidence="3">
    <location>
        <begin position="98"/>
        <end position="134"/>
    </location>
</feature>
<dbReference type="InterPro" id="IPR001841">
    <property type="entry name" value="Znf_RING"/>
</dbReference>
<dbReference type="Gene3D" id="3.30.40.10">
    <property type="entry name" value="Zinc/RING finger domain, C3HC4 (zinc finger)"/>
    <property type="match status" value="1"/>
</dbReference>
<feature type="region of interest" description="Disordered" evidence="2">
    <location>
        <begin position="1"/>
        <end position="45"/>
    </location>
</feature>
<dbReference type="PROSITE" id="PS50089">
    <property type="entry name" value="ZF_RING_2"/>
    <property type="match status" value="1"/>
</dbReference>
<gene>
    <name evidence="4" type="ORF">C8F04DRAFT_1186536</name>
</gene>
<sequence length="373" mass="41254">MSSASNSASTTASSKKRKKFAEQTPAERERTRVLLGQSAQSERPPKNLTVVSIRARRKEIHVQPGYREPRTTALTREDLYEEGRLPVPLVPTRPSQRCSLCTAVKSHPVAYLCGHSHCYACIRLWLDQDWKCPVSSCRKFITQQPHRHFAEEQALAEAFPNWVNATAVPHAWDGLVFPKLPVDTVTPPNPTDFTSNIVRHNQPRPHRSRSAAFGLRRWRSYYVPEVGLQGINGGSSSSVVELVGPAVRASEVSTLRWGLAPLDMMARAWSVDLLTAAKVYALPQAALYCRLLGPLASCAESSARIKVYDEEIQFPQEETTMRSQVFGTWGNGAVTLGRWDNSALSDGWGGSGASDGWAVWENSWENSGAGWGP</sequence>
<proteinExistence type="predicted"/>